<feature type="compositionally biased region" description="Basic and acidic residues" evidence="1">
    <location>
        <begin position="117"/>
        <end position="127"/>
    </location>
</feature>
<evidence type="ECO:0000313" key="2">
    <source>
        <dbReference type="EMBL" id="CAK0796461.1"/>
    </source>
</evidence>
<keyword evidence="3" id="KW-1185">Reference proteome</keyword>
<name>A0ABN9PTF0_9DINO</name>
<dbReference type="Proteomes" id="UP001189429">
    <property type="component" value="Unassembled WGS sequence"/>
</dbReference>
<feature type="non-terminal residue" evidence="2">
    <location>
        <position position="1"/>
    </location>
</feature>
<feature type="region of interest" description="Disordered" evidence="1">
    <location>
        <begin position="107"/>
        <end position="141"/>
    </location>
</feature>
<accession>A0ABN9PTF0</accession>
<feature type="non-terminal residue" evidence="2">
    <location>
        <position position="353"/>
    </location>
</feature>
<dbReference type="Gene3D" id="3.30.420.10">
    <property type="entry name" value="Ribonuclease H-like superfamily/Ribonuclease H"/>
    <property type="match status" value="1"/>
</dbReference>
<feature type="region of interest" description="Disordered" evidence="1">
    <location>
        <begin position="31"/>
        <end position="66"/>
    </location>
</feature>
<evidence type="ECO:0000313" key="3">
    <source>
        <dbReference type="Proteomes" id="UP001189429"/>
    </source>
</evidence>
<gene>
    <name evidence="2" type="ORF">PCOR1329_LOCUS5838</name>
</gene>
<proteinExistence type="predicted"/>
<protein>
    <recommendedName>
        <fullName evidence="4">Integrase catalytic domain-containing protein</fullName>
    </recommendedName>
</protein>
<evidence type="ECO:0008006" key="4">
    <source>
        <dbReference type="Google" id="ProtNLM"/>
    </source>
</evidence>
<comment type="caution">
    <text evidence="2">The sequence shown here is derived from an EMBL/GenBank/DDBJ whole genome shotgun (WGS) entry which is preliminary data.</text>
</comment>
<sequence length="353" mass="37769">NSARQAVHFPLGAYVVEAPAAKRDRERLESIAKENAFAGSPLSNPEPTAPGGSDVGGAPRLDAAVAGDSVEQDAELAKKVAAMFGANSFGGLGLRTNRVGPSVCVSNFGPSARPGRPKLELPEEQGEKLSPGGDPSIAADDEVEDESGMVSKTWYFCVPLENLKAASCIHVIESILAQLRMEVEGADICHRVHGDRAGGLTGDQIKRHFEAKRLPIAVTSTPGFEPSSNGRAERGIGVVNLRARAMLLSFSDLLDRQALWACAVQHSAHCSRMRAQGRPVKCPAFGAKVCARIKDVPSSMWAERARDAVFLGVDEESKLLIGRKDLAARTPVVLKMFAARIQEQEELNQMALQ</sequence>
<reference evidence="2" key="1">
    <citation type="submission" date="2023-10" db="EMBL/GenBank/DDBJ databases">
        <authorList>
            <person name="Chen Y."/>
            <person name="Shah S."/>
            <person name="Dougan E. K."/>
            <person name="Thang M."/>
            <person name="Chan C."/>
        </authorList>
    </citation>
    <scope>NUCLEOTIDE SEQUENCE [LARGE SCALE GENOMIC DNA]</scope>
</reference>
<evidence type="ECO:0000256" key="1">
    <source>
        <dbReference type="SAM" id="MobiDB-lite"/>
    </source>
</evidence>
<dbReference type="InterPro" id="IPR036397">
    <property type="entry name" value="RNaseH_sf"/>
</dbReference>
<dbReference type="EMBL" id="CAUYUJ010001557">
    <property type="protein sequence ID" value="CAK0796461.1"/>
    <property type="molecule type" value="Genomic_DNA"/>
</dbReference>
<organism evidence="2 3">
    <name type="scientific">Prorocentrum cordatum</name>
    <dbReference type="NCBI Taxonomy" id="2364126"/>
    <lineage>
        <taxon>Eukaryota</taxon>
        <taxon>Sar</taxon>
        <taxon>Alveolata</taxon>
        <taxon>Dinophyceae</taxon>
        <taxon>Prorocentrales</taxon>
        <taxon>Prorocentraceae</taxon>
        <taxon>Prorocentrum</taxon>
    </lineage>
</organism>